<feature type="transmembrane region" description="Helical" evidence="8">
    <location>
        <begin position="31"/>
        <end position="51"/>
    </location>
</feature>
<keyword evidence="4 8" id="KW-0812">Transmembrane</keyword>
<feature type="transmembrane region" description="Helical" evidence="8">
    <location>
        <begin position="252"/>
        <end position="269"/>
    </location>
</feature>
<feature type="transmembrane region" description="Helical" evidence="8">
    <location>
        <begin position="300"/>
        <end position="318"/>
    </location>
</feature>
<dbReference type="Proteomes" id="UP000502345">
    <property type="component" value="Chromosome"/>
</dbReference>
<keyword evidence="6 8" id="KW-0472">Membrane</keyword>
<organism evidence="9 10">
    <name type="scientific">Rhodococcus erythropolis</name>
    <name type="common">Arthrobacter picolinophilus</name>
    <dbReference type="NCBI Taxonomy" id="1833"/>
    <lineage>
        <taxon>Bacteria</taxon>
        <taxon>Bacillati</taxon>
        <taxon>Actinomycetota</taxon>
        <taxon>Actinomycetes</taxon>
        <taxon>Mycobacteriales</taxon>
        <taxon>Nocardiaceae</taxon>
        <taxon>Rhodococcus</taxon>
        <taxon>Rhodococcus erythropolis group</taxon>
    </lineage>
</organism>
<evidence type="ECO:0000256" key="5">
    <source>
        <dbReference type="ARBA" id="ARBA00022989"/>
    </source>
</evidence>
<accession>A0A6G9CL02</accession>
<comment type="subcellular location">
    <subcellularLocation>
        <location evidence="1">Cell membrane</location>
        <topology evidence="1">Multi-pass membrane protein</topology>
    </subcellularLocation>
</comment>
<protein>
    <submittedName>
        <fullName evidence="9">Urea transporter</fullName>
    </submittedName>
</protein>
<dbReference type="Pfam" id="PF03253">
    <property type="entry name" value="UT"/>
    <property type="match status" value="1"/>
</dbReference>
<feature type="transmembrane region" description="Helical" evidence="8">
    <location>
        <begin position="86"/>
        <end position="104"/>
    </location>
</feature>
<comment type="similarity">
    <text evidence="2">Belongs to the urea transporter family.</text>
</comment>
<feature type="transmembrane region" description="Helical" evidence="8">
    <location>
        <begin position="225"/>
        <end position="246"/>
    </location>
</feature>
<feature type="transmembrane region" description="Helical" evidence="8">
    <location>
        <begin position="110"/>
        <end position="132"/>
    </location>
</feature>
<dbReference type="RefSeq" id="WP_225320231.1">
    <property type="nucleotide sequence ID" value="NZ_CP050124.1"/>
</dbReference>
<feature type="site" description="Important for channel permeability" evidence="7">
    <location>
        <position position="306"/>
    </location>
</feature>
<dbReference type="InterPro" id="IPR004937">
    <property type="entry name" value="Urea_transporter"/>
</dbReference>
<keyword evidence="5 8" id="KW-1133">Transmembrane helix</keyword>
<dbReference type="GO" id="GO:0005886">
    <property type="term" value="C:plasma membrane"/>
    <property type="evidence" value="ECO:0007669"/>
    <property type="project" value="UniProtKB-SubCell"/>
</dbReference>
<gene>
    <name evidence="9" type="ORF">G9444_0314</name>
</gene>
<evidence type="ECO:0000256" key="1">
    <source>
        <dbReference type="ARBA" id="ARBA00004651"/>
    </source>
</evidence>
<name>A0A6G9CL02_RHOER</name>
<feature type="transmembrane region" description="Helical" evidence="8">
    <location>
        <begin position="276"/>
        <end position="294"/>
    </location>
</feature>
<evidence type="ECO:0000313" key="10">
    <source>
        <dbReference type="Proteomes" id="UP000502345"/>
    </source>
</evidence>
<evidence type="ECO:0000256" key="3">
    <source>
        <dbReference type="ARBA" id="ARBA00022475"/>
    </source>
</evidence>
<dbReference type="Gene3D" id="1.10.3430.10">
    <property type="entry name" value="Ammonium transporter AmtB like domains"/>
    <property type="match status" value="1"/>
</dbReference>
<dbReference type="PIRSF" id="PIRSF016502">
    <property type="entry name" value="Urea_transporter"/>
    <property type="match status" value="1"/>
</dbReference>
<dbReference type="InterPro" id="IPR017807">
    <property type="entry name" value="Urea_transporter_bac"/>
</dbReference>
<dbReference type="InterPro" id="IPR029020">
    <property type="entry name" value="Ammonium/urea_transptr"/>
</dbReference>
<dbReference type="GO" id="GO:0015204">
    <property type="term" value="F:urea transmembrane transporter activity"/>
    <property type="evidence" value="ECO:0007669"/>
    <property type="project" value="InterPro"/>
</dbReference>
<proteinExistence type="inferred from homology"/>
<evidence type="ECO:0000256" key="6">
    <source>
        <dbReference type="ARBA" id="ARBA00023136"/>
    </source>
</evidence>
<sequence length="350" mass="37384">MTTITKPWDDVADKNVVLRFIDTNLKGSGQVMFQGNALTGLLFLVGIFWGAIAADTITVAIGAVVGLVVSTVTGMMLHSDDDSMRIGLYGYNGILVGAAFPTFLAGGVMLWIYLVVGAAASTIAFLAVANVFKTWGVPALTFPFNLVNWFFLLAAFQFLRIETSDLSAGQFPQHIGDASVHADITFSFLWDTLFRNVSQIFLINNTVTGIIFVIALLVASRWAALFALIGSAIAMGAVLALGANTVDVGNGLYGLSSVLTAIALGSVFYNPSWRVFVYTVFGVLVTVVIHGTLVSAFAPIGLPAGTGPFVFATWLFLLPKKKFVPIQHDTIEGGAARGQGFDREGQRIER</sequence>
<feature type="transmembrane region" description="Helical" evidence="8">
    <location>
        <begin position="57"/>
        <end position="77"/>
    </location>
</feature>
<feature type="transmembrane region" description="Helical" evidence="8">
    <location>
        <begin position="139"/>
        <end position="159"/>
    </location>
</feature>
<feature type="transmembrane region" description="Helical" evidence="8">
    <location>
        <begin position="197"/>
        <end position="218"/>
    </location>
</feature>
<evidence type="ECO:0000256" key="8">
    <source>
        <dbReference type="SAM" id="Phobius"/>
    </source>
</evidence>
<dbReference type="AlphaFoldDB" id="A0A6G9CL02"/>
<dbReference type="PANTHER" id="PTHR10464">
    <property type="entry name" value="UREA TRANSPORTER"/>
    <property type="match status" value="1"/>
</dbReference>
<reference evidence="9 10" key="1">
    <citation type="submission" date="2020-03" db="EMBL/GenBank/DDBJ databases">
        <title>Screen low temperature-resistant strains for efficient degradation of petroleum hydrocarbons under the low temperature.</title>
        <authorList>
            <person name="Wang Y."/>
            <person name="Chen J."/>
        </authorList>
    </citation>
    <scope>NUCLEOTIDE SEQUENCE [LARGE SCALE GENOMIC DNA]</scope>
    <source>
        <strain evidence="9 10">KB1</strain>
    </source>
</reference>
<dbReference type="NCBIfam" id="TIGR03441">
    <property type="entry name" value="urea_trans_yut"/>
    <property type="match status" value="1"/>
</dbReference>
<dbReference type="PANTHER" id="PTHR10464:SF4">
    <property type="entry name" value="UREA TRANSPORTER"/>
    <property type="match status" value="1"/>
</dbReference>
<keyword evidence="3" id="KW-1003">Cell membrane</keyword>
<dbReference type="EMBL" id="CP050124">
    <property type="protein sequence ID" value="QIP37558.1"/>
    <property type="molecule type" value="Genomic_DNA"/>
</dbReference>
<evidence type="ECO:0000256" key="4">
    <source>
        <dbReference type="ARBA" id="ARBA00022692"/>
    </source>
</evidence>
<evidence type="ECO:0000256" key="2">
    <source>
        <dbReference type="ARBA" id="ARBA00005914"/>
    </source>
</evidence>
<evidence type="ECO:0000256" key="7">
    <source>
        <dbReference type="PIRSR" id="PIRSR016502-1"/>
    </source>
</evidence>
<evidence type="ECO:0000313" key="9">
    <source>
        <dbReference type="EMBL" id="QIP37558.1"/>
    </source>
</evidence>